<dbReference type="SMART" id="SM00642">
    <property type="entry name" value="Aamy"/>
    <property type="match status" value="1"/>
</dbReference>
<dbReference type="Gene3D" id="3.20.20.80">
    <property type="entry name" value="Glycosidases"/>
    <property type="match status" value="1"/>
</dbReference>
<dbReference type="Proteomes" id="UP001597467">
    <property type="component" value="Unassembled WGS sequence"/>
</dbReference>
<dbReference type="Gene3D" id="2.60.40.10">
    <property type="entry name" value="Immunoglobulins"/>
    <property type="match status" value="1"/>
</dbReference>
<protein>
    <submittedName>
        <fullName evidence="4">Alpha-amylase family glycosyl hydrolase</fullName>
    </submittedName>
</protein>
<dbReference type="NCBIfam" id="TIGR04183">
    <property type="entry name" value="Por_Secre_tail"/>
    <property type="match status" value="1"/>
</dbReference>
<dbReference type="RefSeq" id="WP_379905106.1">
    <property type="nucleotide sequence ID" value="NZ_JBHULM010000011.1"/>
</dbReference>
<evidence type="ECO:0000256" key="2">
    <source>
        <dbReference type="SAM" id="SignalP"/>
    </source>
</evidence>
<dbReference type="InterPro" id="IPR026444">
    <property type="entry name" value="Secre_tail"/>
</dbReference>
<dbReference type="EMBL" id="JBHULM010000011">
    <property type="protein sequence ID" value="MFD2543329.1"/>
    <property type="molecule type" value="Genomic_DNA"/>
</dbReference>
<reference evidence="5" key="1">
    <citation type="journal article" date="2019" name="Int. J. Syst. Evol. Microbiol.">
        <title>The Global Catalogue of Microorganisms (GCM) 10K type strain sequencing project: providing services to taxonomists for standard genome sequencing and annotation.</title>
        <authorList>
            <consortium name="The Broad Institute Genomics Platform"/>
            <consortium name="The Broad Institute Genome Sequencing Center for Infectious Disease"/>
            <person name="Wu L."/>
            <person name="Ma J."/>
        </authorList>
    </citation>
    <scope>NUCLEOTIDE SEQUENCE [LARGE SCALE GENOMIC DNA]</scope>
    <source>
        <strain evidence="5">KCTC 42808</strain>
    </source>
</reference>
<feature type="chain" id="PRO_5046244213" evidence="2">
    <location>
        <begin position="19"/>
        <end position="950"/>
    </location>
</feature>
<keyword evidence="1 2" id="KW-0732">Signal</keyword>
<dbReference type="InterPro" id="IPR013783">
    <property type="entry name" value="Ig-like_fold"/>
</dbReference>
<keyword evidence="4" id="KW-0378">Hydrolase</keyword>
<dbReference type="PANTHER" id="PTHR10357">
    <property type="entry name" value="ALPHA-AMYLASE FAMILY MEMBER"/>
    <property type="match status" value="1"/>
</dbReference>
<accession>A0ABW5K309</accession>
<keyword evidence="5" id="KW-1185">Reference proteome</keyword>
<feature type="signal peptide" evidence="2">
    <location>
        <begin position="1"/>
        <end position="18"/>
    </location>
</feature>
<feature type="domain" description="Glycosyl hydrolase family 13 catalytic" evidence="3">
    <location>
        <begin position="381"/>
        <end position="757"/>
    </location>
</feature>
<dbReference type="SUPFAM" id="SSF51445">
    <property type="entry name" value="(Trans)glycosidases"/>
    <property type="match status" value="1"/>
</dbReference>
<name>A0ABW5K309_9FLAO</name>
<dbReference type="Pfam" id="PF00128">
    <property type="entry name" value="Alpha-amylase"/>
    <property type="match status" value="1"/>
</dbReference>
<organism evidence="4 5">
    <name type="scientific">Lacinutrix gracilariae</name>
    <dbReference type="NCBI Taxonomy" id="1747198"/>
    <lineage>
        <taxon>Bacteria</taxon>
        <taxon>Pseudomonadati</taxon>
        <taxon>Bacteroidota</taxon>
        <taxon>Flavobacteriia</taxon>
        <taxon>Flavobacteriales</taxon>
        <taxon>Flavobacteriaceae</taxon>
        <taxon>Lacinutrix</taxon>
    </lineage>
</organism>
<dbReference type="InterPro" id="IPR014756">
    <property type="entry name" value="Ig_E-set"/>
</dbReference>
<evidence type="ECO:0000259" key="3">
    <source>
        <dbReference type="SMART" id="SM00642"/>
    </source>
</evidence>
<dbReference type="PANTHER" id="PTHR10357:SF179">
    <property type="entry name" value="NEUTRAL AND BASIC AMINO ACID TRANSPORT PROTEIN RBAT"/>
    <property type="match status" value="1"/>
</dbReference>
<gene>
    <name evidence="4" type="ORF">ACFSSB_13435</name>
</gene>
<evidence type="ECO:0000313" key="5">
    <source>
        <dbReference type="Proteomes" id="UP001597467"/>
    </source>
</evidence>
<dbReference type="GO" id="GO:0016787">
    <property type="term" value="F:hydrolase activity"/>
    <property type="evidence" value="ECO:0007669"/>
    <property type="project" value="UniProtKB-KW"/>
</dbReference>
<evidence type="ECO:0000313" key="4">
    <source>
        <dbReference type="EMBL" id="MFD2543329.1"/>
    </source>
</evidence>
<evidence type="ECO:0000256" key="1">
    <source>
        <dbReference type="ARBA" id="ARBA00022729"/>
    </source>
</evidence>
<dbReference type="InterPro" id="IPR017853">
    <property type="entry name" value="GH"/>
</dbReference>
<dbReference type="Pfam" id="PF18962">
    <property type="entry name" value="Por_Secre_tail"/>
    <property type="match status" value="1"/>
</dbReference>
<comment type="caution">
    <text evidence="4">The sequence shown here is derived from an EMBL/GenBank/DDBJ whole genome shotgun (WGS) entry which is preliminary data.</text>
</comment>
<dbReference type="InterPro" id="IPR006047">
    <property type="entry name" value="GH13_cat_dom"/>
</dbReference>
<dbReference type="SUPFAM" id="SSF81296">
    <property type="entry name" value="E set domains"/>
    <property type="match status" value="1"/>
</dbReference>
<proteinExistence type="predicted"/>
<dbReference type="CDD" id="cd11350">
    <property type="entry name" value="AmyAc_4"/>
    <property type="match status" value="1"/>
</dbReference>
<sequence>MKKLLLFTLLLSVFSTYAQLSWQAGTTPDDTDSATLLFDKTGTGLETYTGTIYAHTGVTINDSADWQNVIGSWGDNAAQPALTLVSGNTYKLDLTPSIRSFYSYSDSGTVTAINIVLRSDDGSQQTTDLSIDVGSFQVTMINPGDSDDTVVVNYGANTQILVQNTNGNADYELKANGTTINTANTSFYNYFISNITENLDCELIVTQGSATVTKYFSILVNNTQNQAIPSGLENGINYTSNTTATLVLEAPGKDFVYVAGSFNGWNPDANYAMKKDTTSDKFWLELTGLTPNQIETYQYWVVDQTPIANSPAMVKTADPFSTLVLSPYDDPYIPANTYPNLPAYPAGQEREVTVLQTGQDEYNWVVTDFEKPKKEDLVIYEVLIRDFDADRNFEDLIDKIDYFKNLNINAIQLMPVMEFEGNESWGYNTSFHLALDKFYGTEEKFKEFIDLCHQNDIAVILDVALNHAFGRNPMNRMWMNDPDGDGWGEPSTENPYFNTTAMHSYSVGSDFNHQSSYTQYYVERVVKHWIEEFKIDGFRWDLTKGFTQNAEGSETNTNAYQADRVAILKDYADYSWTLDETHYVIFEHLGFGGSAQEETEWANYRLNESVSKGIMLWGKLTEPYNQLTMGYNSDNNIDAMGHVNRGFDAPRLVGYAESHDEERLMYKNLQYGNATNSAHNVTDLNTAISRMSALGAVSLTIPGPKMIWHFGELGMENSIYTCYNGSVNDTSGTDGDCKLDTKPQPQWADNWELDPVRSQVYSDWSRINDLKINEAVFEGDYTITSGSLTPRIDIYDTSIPSTALRNVIVLANFDVVSQTVNTNFPSGVTNTWYDLMDETGNTTISNATTTITIPAGGFRILGNQNTTLSTDAFEYASTLSLYPNPTNNSFRLNKDVTSLKIFDVSGKLVQEYTGTYSKNTSFNVSQLAQGLYVVKIESNTASVSKRLIIN</sequence>